<dbReference type="SUPFAM" id="SSF54928">
    <property type="entry name" value="RNA-binding domain, RBD"/>
    <property type="match status" value="2"/>
</dbReference>
<keyword evidence="1" id="KW-0677">Repeat</keyword>
<dbReference type="OMA" id="FGRQKKE"/>
<dbReference type="InterPro" id="IPR012677">
    <property type="entry name" value="Nucleotide-bd_a/b_plait_sf"/>
</dbReference>
<keyword evidence="2" id="KW-0694">RNA-binding</keyword>
<feature type="region of interest" description="Disordered" evidence="3">
    <location>
        <begin position="334"/>
        <end position="353"/>
    </location>
</feature>
<organism evidence="5">
    <name type="scientific">Thelazia callipaeda</name>
    <name type="common">Oriental eyeworm</name>
    <name type="synonym">Parasitic nematode</name>
    <dbReference type="NCBI Taxonomy" id="103827"/>
    <lineage>
        <taxon>Eukaryota</taxon>
        <taxon>Metazoa</taxon>
        <taxon>Ecdysozoa</taxon>
        <taxon>Nematoda</taxon>
        <taxon>Chromadorea</taxon>
        <taxon>Rhabditida</taxon>
        <taxon>Spirurina</taxon>
        <taxon>Spiruromorpha</taxon>
        <taxon>Thelazioidea</taxon>
        <taxon>Thelaziidae</taxon>
        <taxon>Thelazia</taxon>
    </lineage>
</organism>
<feature type="compositionally biased region" description="Basic and acidic residues" evidence="3">
    <location>
        <begin position="316"/>
        <end position="328"/>
    </location>
</feature>
<dbReference type="WBParaSite" id="TCLT_0000733101-mRNA-1">
    <property type="protein sequence ID" value="TCLT_0000733101-mRNA-1"/>
    <property type="gene ID" value="TCLT_0000733101"/>
</dbReference>
<feature type="compositionally biased region" description="Polar residues" evidence="3">
    <location>
        <begin position="530"/>
        <end position="545"/>
    </location>
</feature>
<dbReference type="SMART" id="SM00360">
    <property type="entry name" value="RRM"/>
    <property type="match status" value="3"/>
</dbReference>
<feature type="region of interest" description="Disordered" evidence="3">
    <location>
        <begin position="294"/>
        <end position="328"/>
    </location>
</feature>
<dbReference type="InterPro" id="IPR000504">
    <property type="entry name" value="RRM_dom"/>
</dbReference>
<feature type="region of interest" description="Disordered" evidence="3">
    <location>
        <begin position="529"/>
        <end position="621"/>
    </location>
</feature>
<dbReference type="InterPro" id="IPR035979">
    <property type="entry name" value="RBD_domain_sf"/>
</dbReference>
<name>A0A0N5D343_THECL</name>
<evidence type="ECO:0000313" key="5">
    <source>
        <dbReference type="WBParaSite" id="TCLT_0000733101-mRNA-1"/>
    </source>
</evidence>
<dbReference type="AlphaFoldDB" id="A0A0N5D343"/>
<evidence type="ECO:0000256" key="1">
    <source>
        <dbReference type="ARBA" id="ARBA00022737"/>
    </source>
</evidence>
<evidence type="ECO:0000256" key="3">
    <source>
        <dbReference type="SAM" id="MobiDB-lite"/>
    </source>
</evidence>
<dbReference type="InterPro" id="IPR050666">
    <property type="entry name" value="ESRP"/>
</dbReference>
<dbReference type="GO" id="GO:0003723">
    <property type="term" value="F:RNA binding"/>
    <property type="evidence" value="ECO:0007669"/>
    <property type="project" value="UniProtKB-KW"/>
</dbReference>
<reference evidence="5" key="1">
    <citation type="submission" date="2017-02" db="UniProtKB">
        <authorList>
            <consortium name="WormBaseParasite"/>
        </authorList>
    </citation>
    <scope>IDENTIFICATION</scope>
</reference>
<evidence type="ECO:0000259" key="4">
    <source>
        <dbReference type="SMART" id="SM00360"/>
    </source>
</evidence>
<dbReference type="Gene3D" id="3.30.70.330">
    <property type="match status" value="2"/>
</dbReference>
<feature type="compositionally biased region" description="Low complexity" evidence="3">
    <location>
        <begin position="571"/>
        <end position="586"/>
    </location>
</feature>
<dbReference type="PANTHER" id="PTHR13976">
    <property type="entry name" value="HETEROGENEOUS NUCLEAR RIBONUCLEOPROTEIN-RELATED"/>
    <property type="match status" value="1"/>
</dbReference>
<dbReference type="CDD" id="cd12254">
    <property type="entry name" value="RRM_hnRNPH_ESRPs_RBM12_like"/>
    <property type="match status" value="1"/>
</dbReference>
<accession>A0A0N5D343</accession>
<feature type="domain" description="RRM" evidence="4">
    <location>
        <begin position="628"/>
        <end position="695"/>
    </location>
</feature>
<proteinExistence type="predicted"/>
<feature type="compositionally biased region" description="Pro residues" evidence="3">
    <location>
        <begin position="601"/>
        <end position="621"/>
    </location>
</feature>
<feature type="domain" description="RRM" evidence="4">
    <location>
        <begin position="730"/>
        <end position="803"/>
    </location>
</feature>
<sequence>LKYKWRYGFLGNQAEDTWGRTGDGSLSDSWKNGLQGNYDSRIVNRQTATSSHSVAPWQDPKMLNVLGHSIQSTSVYQQSNREERFGQYEQEGGFQGYNASVQGTVASTVSSAIAQVQPIYQQTNVGTPSVLQSQTLPLPASISGLIVPPLLANSLPTVATSTQSTVGLPDAFVPRYAGSNGPIFPALSTQNELTETKENYYIQLTRLPSELLRPSALEHFLRPSVPLTLSSVKVVFDPKGFPLHSLVRFENSKDAKNVLHRDGEQGIRIRSCSKKIFDEAVDGSLQVPPNYLQISKDGNFHPERNSRVPPASRHYRSPERRDFDGRYDERPRMARELDRFRGPKHGRSRSPRDYRDYREVKRRGECGRYCIEFTNLPFRVTEPEIREFLSPRCEPVKVTRVYNEDGQASDRWIAEFTTFEQAEKGYRVRGKVGDRPIRAKRLTNEDADQLLAIPDRFGRQKKEEFERKHGESIIAPLLDLPNRTSETGFHFKVSSRISRRSTGRGGRGRGGLCRGGLLPTYHGERGLAEVQSSSGLNGTASTSSVAPPRFPAFRGSRMPGSRPPRPPLISPPSFFGTTTPSTIRQRGPPPSNRGPPLLRGPRPPTFHPPNNGPAGPIPSIPPPSVKSCIMIENVPDSKNDSDVAILLKLNQTVRGTLRRAVDGVYYVDMNTMDEATKTVQLFNGLKLGDVAITLTAITRQQMQLGVEKKVEVVEMLEPELIASVGEPGTVISCHGFPANVTLTDVAQFFDKYSLVESSVRIKLDDSGVPTGECLLAVGTPQEASKAVMLLSGRKLAGSTITMSVVRAATKQ</sequence>
<evidence type="ECO:0000256" key="2">
    <source>
        <dbReference type="ARBA" id="ARBA00022884"/>
    </source>
</evidence>
<feature type="domain" description="RRM" evidence="4">
    <location>
        <begin position="370"/>
        <end position="440"/>
    </location>
</feature>
<feature type="compositionally biased region" description="Pro residues" evidence="3">
    <location>
        <begin position="561"/>
        <end position="570"/>
    </location>
</feature>
<protein>
    <submittedName>
        <fullName evidence="5">RRM domain-containing protein</fullName>
    </submittedName>
</protein>